<accession>A0A5C8PTC5</accession>
<gene>
    <name evidence="1" type="ORF">FHP25_03305</name>
</gene>
<evidence type="ECO:0000313" key="1">
    <source>
        <dbReference type="EMBL" id="TXL81568.1"/>
    </source>
</evidence>
<dbReference type="EMBL" id="VDUZ01000003">
    <property type="protein sequence ID" value="TXL81568.1"/>
    <property type="molecule type" value="Genomic_DNA"/>
</dbReference>
<dbReference type="Pfam" id="PF04267">
    <property type="entry name" value="SoxD"/>
    <property type="match status" value="1"/>
</dbReference>
<dbReference type="GO" id="GO:0046653">
    <property type="term" value="P:tetrahydrofolate metabolic process"/>
    <property type="evidence" value="ECO:0007669"/>
    <property type="project" value="InterPro"/>
</dbReference>
<evidence type="ECO:0000313" key="2">
    <source>
        <dbReference type="Proteomes" id="UP000321638"/>
    </source>
</evidence>
<reference evidence="1 2" key="1">
    <citation type="submission" date="2019-06" db="EMBL/GenBank/DDBJ databases">
        <title>New taxonomy in bacterial strain CC-CFT640, isolated from vineyard.</title>
        <authorList>
            <person name="Lin S.-Y."/>
            <person name="Tsai C.-F."/>
            <person name="Young C.-C."/>
        </authorList>
    </citation>
    <scope>NUCLEOTIDE SEQUENCE [LARGE SCALE GENOMIC DNA]</scope>
    <source>
        <strain evidence="1 2">CC-CFT640</strain>
    </source>
</reference>
<dbReference type="InterPro" id="IPR006279">
    <property type="entry name" value="SoxD"/>
</dbReference>
<name>A0A5C8PTC5_9HYPH</name>
<comment type="caution">
    <text evidence="1">The sequence shown here is derived from an EMBL/GenBank/DDBJ whole genome shotgun (WGS) entry which is preliminary data.</text>
</comment>
<dbReference type="AlphaFoldDB" id="A0A5C8PTC5"/>
<dbReference type="Proteomes" id="UP000321638">
    <property type="component" value="Unassembled WGS sequence"/>
</dbReference>
<dbReference type="OrthoDB" id="7159274at2"/>
<sequence length="91" mass="10280">MLSIRCPVCGPRDEDEFVFGGDASAVRPADPMACDDQAWTAFLYRRDNPAGPHDELWFHRFGCRRWLRVRRDTRSHAIVAPPLLAEDAGAP</sequence>
<dbReference type="GO" id="GO:0008115">
    <property type="term" value="F:sarcosine oxidase activity"/>
    <property type="evidence" value="ECO:0007669"/>
    <property type="project" value="InterPro"/>
</dbReference>
<protein>
    <submittedName>
        <fullName evidence="1">Sarcosine oxidase subunit delta</fullName>
    </submittedName>
</protein>
<dbReference type="RefSeq" id="WP_147845478.1">
    <property type="nucleotide sequence ID" value="NZ_VDUZ01000003.1"/>
</dbReference>
<dbReference type="InterPro" id="IPR038561">
    <property type="entry name" value="SoxD_sf"/>
</dbReference>
<keyword evidence="2" id="KW-1185">Reference proteome</keyword>
<organism evidence="1 2">
    <name type="scientific">Vineibacter terrae</name>
    <dbReference type="NCBI Taxonomy" id="2586908"/>
    <lineage>
        <taxon>Bacteria</taxon>
        <taxon>Pseudomonadati</taxon>
        <taxon>Pseudomonadota</taxon>
        <taxon>Alphaproteobacteria</taxon>
        <taxon>Hyphomicrobiales</taxon>
        <taxon>Vineibacter</taxon>
    </lineage>
</organism>
<proteinExistence type="predicted"/>
<dbReference type="Gene3D" id="3.30.2270.10">
    <property type="entry name" value="Folate-binding superfamily"/>
    <property type="match status" value="1"/>
</dbReference>